<dbReference type="Gene3D" id="1.10.510.10">
    <property type="entry name" value="Transferase(Phosphotransferase) domain 1"/>
    <property type="match status" value="1"/>
</dbReference>
<evidence type="ECO:0000313" key="2">
    <source>
        <dbReference type="Proteomes" id="UP000019132"/>
    </source>
</evidence>
<dbReference type="AlphaFoldDB" id="K3WAU4"/>
<dbReference type="EnsemblProtists" id="PYU1_T002085">
    <property type="protein sequence ID" value="PYU1_T002085"/>
    <property type="gene ID" value="PYU1_G002083"/>
</dbReference>
<dbReference type="SUPFAM" id="SSF56112">
    <property type="entry name" value="Protein kinase-like (PK-like)"/>
    <property type="match status" value="1"/>
</dbReference>
<reference evidence="2" key="2">
    <citation type="submission" date="2010-04" db="EMBL/GenBank/DDBJ databases">
        <authorList>
            <person name="Buell R."/>
            <person name="Hamilton J."/>
            <person name="Hostetler J."/>
        </authorList>
    </citation>
    <scope>NUCLEOTIDE SEQUENCE [LARGE SCALE GENOMIC DNA]</scope>
    <source>
        <strain evidence="2">DAOM:BR144</strain>
    </source>
</reference>
<dbReference type="InParanoid" id="K3WAU4"/>
<dbReference type="EMBL" id="GL376634">
    <property type="status" value="NOT_ANNOTATED_CDS"/>
    <property type="molecule type" value="Genomic_DNA"/>
</dbReference>
<dbReference type="eggNOG" id="KOG0660">
    <property type="taxonomic scope" value="Eukaryota"/>
</dbReference>
<protein>
    <recommendedName>
        <fullName evidence="3">Protein kinase domain-containing protein</fullName>
    </recommendedName>
</protein>
<dbReference type="STRING" id="431595.K3WAU4"/>
<evidence type="ECO:0008006" key="3">
    <source>
        <dbReference type="Google" id="ProtNLM"/>
    </source>
</evidence>
<evidence type="ECO:0000313" key="1">
    <source>
        <dbReference type="EnsemblProtists" id="PYU1_T002085"/>
    </source>
</evidence>
<keyword evidence="2" id="KW-1185">Reference proteome</keyword>
<sequence length="92" mass="10266">MLLFNPAKRISIERALQHPYLATFYDPADITEAPAFDFGFDLPDDELSKEALIELLCEDIEAFHPGKIPRKMPTIGNNTSRFFGMGMTASAS</sequence>
<dbReference type="Proteomes" id="UP000019132">
    <property type="component" value="Unassembled WGS sequence"/>
</dbReference>
<dbReference type="HOGENOM" id="CLU_2418056_0_0_1"/>
<dbReference type="Gene3D" id="3.30.200.20">
    <property type="entry name" value="Phosphorylase Kinase, domain 1"/>
    <property type="match status" value="1"/>
</dbReference>
<reference evidence="2" key="1">
    <citation type="journal article" date="2010" name="Genome Biol.">
        <title>Genome sequence of the necrotrophic plant pathogen Pythium ultimum reveals original pathogenicity mechanisms and effector repertoire.</title>
        <authorList>
            <person name="Levesque C.A."/>
            <person name="Brouwer H."/>
            <person name="Cano L."/>
            <person name="Hamilton J.P."/>
            <person name="Holt C."/>
            <person name="Huitema E."/>
            <person name="Raffaele S."/>
            <person name="Robideau G.P."/>
            <person name="Thines M."/>
            <person name="Win J."/>
            <person name="Zerillo M.M."/>
            <person name="Beakes G.W."/>
            <person name="Boore J.L."/>
            <person name="Busam D."/>
            <person name="Dumas B."/>
            <person name="Ferriera S."/>
            <person name="Fuerstenberg S.I."/>
            <person name="Gachon C.M."/>
            <person name="Gaulin E."/>
            <person name="Govers F."/>
            <person name="Grenville-Briggs L."/>
            <person name="Horner N."/>
            <person name="Hostetler J."/>
            <person name="Jiang R.H."/>
            <person name="Johnson J."/>
            <person name="Krajaejun T."/>
            <person name="Lin H."/>
            <person name="Meijer H.J."/>
            <person name="Moore B."/>
            <person name="Morris P."/>
            <person name="Phuntmart V."/>
            <person name="Puiu D."/>
            <person name="Shetty J."/>
            <person name="Stajich J.E."/>
            <person name="Tripathy S."/>
            <person name="Wawra S."/>
            <person name="van West P."/>
            <person name="Whitty B.R."/>
            <person name="Coutinho P.M."/>
            <person name="Henrissat B."/>
            <person name="Martin F."/>
            <person name="Thomas P.D."/>
            <person name="Tyler B.M."/>
            <person name="De Vries R.P."/>
            <person name="Kamoun S."/>
            <person name="Yandell M."/>
            <person name="Tisserat N."/>
            <person name="Buell C.R."/>
        </authorList>
    </citation>
    <scope>NUCLEOTIDE SEQUENCE</scope>
    <source>
        <strain evidence="2">DAOM:BR144</strain>
    </source>
</reference>
<reference evidence="1" key="3">
    <citation type="submission" date="2015-02" db="UniProtKB">
        <authorList>
            <consortium name="EnsemblProtists"/>
        </authorList>
    </citation>
    <scope>IDENTIFICATION</scope>
    <source>
        <strain evidence="1">DAOM BR144</strain>
    </source>
</reference>
<organism evidence="1 2">
    <name type="scientific">Globisporangium ultimum (strain ATCC 200006 / CBS 805.95 / DAOM BR144)</name>
    <name type="common">Pythium ultimum</name>
    <dbReference type="NCBI Taxonomy" id="431595"/>
    <lineage>
        <taxon>Eukaryota</taxon>
        <taxon>Sar</taxon>
        <taxon>Stramenopiles</taxon>
        <taxon>Oomycota</taxon>
        <taxon>Peronosporomycetes</taxon>
        <taxon>Pythiales</taxon>
        <taxon>Pythiaceae</taxon>
        <taxon>Globisporangium</taxon>
    </lineage>
</organism>
<dbReference type="VEuPathDB" id="FungiDB:PYU1_G002083"/>
<accession>K3WAU4</accession>
<dbReference type="InterPro" id="IPR011009">
    <property type="entry name" value="Kinase-like_dom_sf"/>
</dbReference>
<name>K3WAU4_GLOUD</name>
<proteinExistence type="predicted"/>